<evidence type="ECO:0008006" key="4">
    <source>
        <dbReference type="Google" id="ProtNLM"/>
    </source>
</evidence>
<evidence type="ECO:0000313" key="2">
    <source>
        <dbReference type="EMBL" id="BCT93423.1"/>
    </source>
</evidence>
<sequence length="89" mass="9341">MSVVQRTRLFVLPLLIAALAVLGWLGFAAISEAMSGGNGQAWLMAWVLAFLVGMPLLVLVLAVAGALQRHDLARSLIPYSGENIPGAGQ</sequence>
<name>A0ABM7Q7W3_9GAMM</name>
<dbReference type="Proteomes" id="UP000681317">
    <property type="component" value="Chromosome"/>
</dbReference>
<reference evidence="2 3" key="1">
    <citation type="submission" date="2021-03" db="EMBL/GenBank/DDBJ databases">
        <title>Complete Genome Sequences of Two Lysobacter Strains Isolated from Sea Water (Lysobacter caseinilyticus) and Soil (Lysobacter helvus) in South Korea.</title>
        <authorList>
            <person name="Watanabe Y."/>
            <person name="Arakawa K."/>
        </authorList>
    </citation>
    <scope>NUCLEOTIDE SEQUENCE [LARGE SCALE GENOMIC DNA]</scope>
    <source>
        <strain evidence="2 3">KVB24</strain>
    </source>
</reference>
<keyword evidence="1" id="KW-0472">Membrane</keyword>
<protein>
    <recommendedName>
        <fullName evidence="4">DUF2798 domain-containing protein</fullName>
    </recommendedName>
</protein>
<dbReference type="RefSeq" id="WP_213434343.1">
    <property type="nucleotide sequence ID" value="NZ_AP024545.1"/>
</dbReference>
<evidence type="ECO:0000313" key="3">
    <source>
        <dbReference type="Proteomes" id="UP000681317"/>
    </source>
</evidence>
<keyword evidence="1" id="KW-0812">Transmembrane</keyword>
<proteinExistence type="predicted"/>
<feature type="transmembrane region" description="Helical" evidence="1">
    <location>
        <begin position="44"/>
        <end position="67"/>
    </location>
</feature>
<accession>A0ABM7Q7W3</accession>
<gene>
    <name evidence="2" type="ORF">LYSCAS_24470</name>
</gene>
<keyword evidence="3" id="KW-1185">Reference proteome</keyword>
<organism evidence="2 3">
    <name type="scientific">Noviluteimonas caseinilytica</name>
    <dbReference type="NCBI Taxonomy" id="2675101"/>
    <lineage>
        <taxon>Bacteria</taxon>
        <taxon>Pseudomonadati</taxon>
        <taxon>Pseudomonadota</taxon>
        <taxon>Gammaproteobacteria</taxon>
        <taxon>Lysobacterales</taxon>
        <taxon>Lysobacteraceae</taxon>
        <taxon>Noviluteimonas</taxon>
    </lineage>
</organism>
<keyword evidence="1" id="KW-1133">Transmembrane helix</keyword>
<dbReference type="EMBL" id="AP024545">
    <property type="protein sequence ID" value="BCT93423.1"/>
    <property type="molecule type" value="Genomic_DNA"/>
</dbReference>
<evidence type="ECO:0000256" key="1">
    <source>
        <dbReference type="SAM" id="Phobius"/>
    </source>
</evidence>